<keyword evidence="11" id="KW-1185">Reference proteome</keyword>
<proteinExistence type="inferred from homology"/>
<reference evidence="11" key="2">
    <citation type="submission" date="2011-01" db="EMBL/GenBank/DDBJ databases">
        <title>The complete genome of Deinococcus maricopensis DSM 21211.</title>
        <authorList>
            <consortium name="US DOE Joint Genome Institute (JGI-PGF)"/>
            <person name="Lucas S."/>
            <person name="Copeland A."/>
            <person name="Lapidus A."/>
            <person name="Goodwin L."/>
            <person name="Pitluck S."/>
            <person name="Kyrpides N."/>
            <person name="Mavromatis K."/>
            <person name="Pagani I."/>
            <person name="Ivanova N."/>
            <person name="Ovchinnikova G."/>
            <person name="Zeytun A."/>
            <person name="Detter J.C."/>
            <person name="Han C."/>
            <person name="Land M."/>
            <person name="Hauser L."/>
            <person name="Markowitz V."/>
            <person name="Cheng J.-F."/>
            <person name="Hugenholtz P."/>
            <person name="Woyke T."/>
            <person name="Wu D."/>
            <person name="Pukall R."/>
            <person name="Gehrich-Schroeter G."/>
            <person name="Brambilla E."/>
            <person name="Klenk H.-P."/>
            <person name="Eisen J.A."/>
        </authorList>
    </citation>
    <scope>NUCLEOTIDE SEQUENCE [LARGE SCALE GENOMIC DNA]</scope>
    <source>
        <strain evidence="11">DSM 21211 / LMG 22137 / NRRL B-23946 / LB-34</strain>
    </source>
</reference>
<organism evidence="10 11">
    <name type="scientific">Deinococcus maricopensis (strain DSM 21211 / LMG 22137 / NRRL B-23946 / LB-34)</name>
    <dbReference type="NCBI Taxonomy" id="709986"/>
    <lineage>
        <taxon>Bacteria</taxon>
        <taxon>Thermotogati</taxon>
        <taxon>Deinococcota</taxon>
        <taxon>Deinococci</taxon>
        <taxon>Deinococcales</taxon>
        <taxon>Deinococcaceae</taxon>
        <taxon>Deinococcus</taxon>
    </lineage>
</organism>
<evidence type="ECO:0000256" key="6">
    <source>
        <dbReference type="ARBA" id="ARBA00023136"/>
    </source>
</evidence>
<feature type="chain" id="PRO_5003232399" evidence="9">
    <location>
        <begin position="27"/>
        <end position="349"/>
    </location>
</feature>
<keyword evidence="5" id="KW-0812">Transmembrane</keyword>
<evidence type="ECO:0000313" key="11">
    <source>
        <dbReference type="Proteomes" id="UP000008635"/>
    </source>
</evidence>
<dbReference type="Proteomes" id="UP000008635">
    <property type="component" value="Chromosome"/>
</dbReference>
<keyword evidence="7" id="KW-0998">Cell outer membrane</keyword>
<evidence type="ECO:0000256" key="7">
    <source>
        <dbReference type="ARBA" id="ARBA00023237"/>
    </source>
</evidence>
<dbReference type="Gene3D" id="1.20.1600.10">
    <property type="entry name" value="Outer membrane efflux proteins (OEP)"/>
    <property type="match status" value="1"/>
</dbReference>
<dbReference type="Pfam" id="PF02321">
    <property type="entry name" value="OEP"/>
    <property type="match status" value="1"/>
</dbReference>
<sequence length="349" mass="36027" precursor="true">MIHARSFRPLTLTLLLAISVAGAAQAADVTLAATVQAALASGADVRTAQANFDKAAATQKAREGDPSALVTDLTSARQATDLARVQLASARIGTLQDAIGAYVTLLNAQQTVDLQTLQVTYDTRNLQVAQVKRAVNNATDLDVKNAQAALSSSTQDLADARAQVNLAASSLANLTGLSSSARAATLPSVPALKTSLQALTTGLDTRLPNVVSAAQAVALSQLKVKLSDNDFTPARTLQDARTALANDQRSLDNATRTARATLQDAYQKANTAVAQLQIATTREANAKTSYTQGQTRLKSGLISNVEALKTQLDLKTAQVARVKAQGSVLTALAALSAASGTNVTGIGGV</sequence>
<reference evidence="10 11" key="1">
    <citation type="journal article" date="2011" name="Stand. Genomic Sci.">
        <title>Complete genome sequence of Deinococcus maricopensis type strain (LB-34).</title>
        <authorList>
            <person name="Pukall R."/>
            <person name="Zeytun A."/>
            <person name="Lucas S."/>
            <person name="Lapidus A."/>
            <person name="Hammon N."/>
            <person name="Deshpande S."/>
            <person name="Nolan M."/>
            <person name="Cheng J.F."/>
            <person name="Pitluck S."/>
            <person name="Liolios K."/>
            <person name="Pagani I."/>
            <person name="Mikhailova N."/>
            <person name="Ivanova N."/>
            <person name="Mavromatis K."/>
            <person name="Pati A."/>
            <person name="Tapia R."/>
            <person name="Han C."/>
            <person name="Goodwin L."/>
            <person name="Chen A."/>
            <person name="Palaniappan K."/>
            <person name="Land M."/>
            <person name="Hauser L."/>
            <person name="Chang Y.J."/>
            <person name="Jeffries C.D."/>
            <person name="Brambilla E.M."/>
            <person name="Rohde M."/>
            <person name="Goker M."/>
            <person name="Detter J.C."/>
            <person name="Woyke T."/>
            <person name="Bristow J."/>
            <person name="Eisen J.A."/>
            <person name="Markowitz V."/>
            <person name="Hugenholtz P."/>
            <person name="Kyrpides N.C."/>
            <person name="Klenk H.P."/>
        </authorList>
    </citation>
    <scope>NUCLEOTIDE SEQUENCE [LARGE SCALE GENOMIC DNA]</scope>
    <source>
        <strain evidence="11">DSM 21211 / LMG 22137 / NRRL B-23946 / LB-34</strain>
    </source>
</reference>
<keyword evidence="3" id="KW-0813">Transport</keyword>
<keyword evidence="8" id="KW-0175">Coiled coil</keyword>
<dbReference type="GO" id="GO:0009279">
    <property type="term" value="C:cell outer membrane"/>
    <property type="evidence" value="ECO:0007669"/>
    <property type="project" value="UniProtKB-SubCell"/>
</dbReference>
<feature type="signal peptide" evidence="9">
    <location>
        <begin position="1"/>
        <end position="26"/>
    </location>
</feature>
<name>E8U664_DEIML</name>
<dbReference type="STRING" id="709986.Deima_0899"/>
<dbReference type="GO" id="GO:0015288">
    <property type="term" value="F:porin activity"/>
    <property type="evidence" value="ECO:0007669"/>
    <property type="project" value="TreeGrafter"/>
</dbReference>
<dbReference type="HOGENOM" id="CLU_791604_0_0_0"/>
<evidence type="ECO:0000256" key="9">
    <source>
        <dbReference type="SAM" id="SignalP"/>
    </source>
</evidence>
<dbReference type="GO" id="GO:0015562">
    <property type="term" value="F:efflux transmembrane transporter activity"/>
    <property type="evidence" value="ECO:0007669"/>
    <property type="project" value="InterPro"/>
</dbReference>
<dbReference type="GO" id="GO:1990281">
    <property type="term" value="C:efflux pump complex"/>
    <property type="evidence" value="ECO:0007669"/>
    <property type="project" value="TreeGrafter"/>
</dbReference>
<protein>
    <submittedName>
        <fullName evidence="10">Outer membrane efflux protein</fullName>
    </submittedName>
</protein>
<dbReference type="OrthoDB" id="68259at2"/>
<gene>
    <name evidence="10" type="ordered locus">Deima_0899</name>
</gene>
<dbReference type="eggNOG" id="COG1538">
    <property type="taxonomic scope" value="Bacteria"/>
</dbReference>
<evidence type="ECO:0000256" key="1">
    <source>
        <dbReference type="ARBA" id="ARBA00004442"/>
    </source>
</evidence>
<evidence type="ECO:0000256" key="5">
    <source>
        <dbReference type="ARBA" id="ARBA00022692"/>
    </source>
</evidence>
<dbReference type="RefSeq" id="WP_013556058.1">
    <property type="nucleotide sequence ID" value="NC_014958.1"/>
</dbReference>
<keyword evidence="4" id="KW-1134">Transmembrane beta strand</keyword>
<dbReference type="PANTHER" id="PTHR30026">
    <property type="entry name" value="OUTER MEMBRANE PROTEIN TOLC"/>
    <property type="match status" value="1"/>
</dbReference>
<comment type="similarity">
    <text evidence="2">Belongs to the outer membrane factor (OMF) (TC 1.B.17) family.</text>
</comment>
<evidence type="ECO:0000256" key="2">
    <source>
        <dbReference type="ARBA" id="ARBA00007613"/>
    </source>
</evidence>
<dbReference type="SUPFAM" id="SSF56954">
    <property type="entry name" value="Outer membrane efflux proteins (OEP)"/>
    <property type="match status" value="1"/>
</dbReference>
<feature type="coiled-coil region" evidence="8">
    <location>
        <begin position="237"/>
        <end position="279"/>
    </location>
</feature>
<dbReference type="AlphaFoldDB" id="E8U664"/>
<comment type="subcellular location">
    <subcellularLocation>
        <location evidence="1">Cell outer membrane</location>
    </subcellularLocation>
</comment>
<dbReference type="InterPro" id="IPR051906">
    <property type="entry name" value="TolC-like"/>
</dbReference>
<dbReference type="EMBL" id="CP002454">
    <property type="protein sequence ID" value="ADV66553.1"/>
    <property type="molecule type" value="Genomic_DNA"/>
</dbReference>
<evidence type="ECO:0000256" key="4">
    <source>
        <dbReference type="ARBA" id="ARBA00022452"/>
    </source>
</evidence>
<dbReference type="KEGG" id="dmr:Deima_0899"/>
<evidence type="ECO:0000256" key="8">
    <source>
        <dbReference type="SAM" id="Coils"/>
    </source>
</evidence>
<keyword evidence="9" id="KW-0732">Signal</keyword>
<keyword evidence="6" id="KW-0472">Membrane</keyword>
<accession>E8U664</accession>
<evidence type="ECO:0000256" key="3">
    <source>
        <dbReference type="ARBA" id="ARBA00022448"/>
    </source>
</evidence>
<dbReference type="PANTHER" id="PTHR30026:SF20">
    <property type="entry name" value="OUTER MEMBRANE PROTEIN TOLC"/>
    <property type="match status" value="1"/>
</dbReference>
<dbReference type="InterPro" id="IPR003423">
    <property type="entry name" value="OMP_efflux"/>
</dbReference>
<evidence type="ECO:0000313" key="10">
    <source>
        <dbReference type="EMBL" id="ADV66553.1"/>
    </source>
</evidence>